<dbReference type="Gramene" id="ORUFI01G03960.1">
    <property type="protein sequence ID" value="ORUFI01G03960.1"/>
    <property type="gene ID" value="ORUFI01G03960"/>
</dbReference>
<reference evidence="2" key="2">
    <citation type="submission" date="2015-06" db="UniProtKB">
        <authorList>
            <consortium name="EnsemblPlants"/>
        </authorList>
    </citation>
    <scope>IDENTIFICATION</scope>
</reference>
<feature type="region of interest" description="Disordered" evidence="1">
    <location>
        <begin position="1"/>
        <end position="33"/>
    </location>
</feature>
<dbReference type="Proteomes" id="UP000008022">
    <property type="component" value="Unassembled WGS sequence"/>
</dbReference>
<dbReference type="EnsemblPlants" id="ORUFI01G03960.1">
    <property type="protein sequence ID" value="ORUFI01G03960.1"/>
    <property type="gene ID" value="ORUFI01G03960"/>
</dbReference>
<sequence>MALATGARGNQTLGAGRAQDNPMQTVDDRTNHRSPEMNYWRMSRNEAILDRFNTVRKSKDANCCGISPESSFDEMSNDSSWVWHSELLGIETRIHFKNIDIIKCVDYLKVCGEIKGYQIHQTADSGWYHACNVGAAKAEMGELCETLKAAGRERRPVEVIVGEAKILEGCEMEDCWVEASSALQLTAAQVEGGHAAVAVATADAVPAAAVRAGSP</sequence>
<name>A0A0E0MRL5_ORYRU</name>
<evidence type="ECO:0000256" key="1">
    <source>
        <dbReference type="SAM" id="MobiDB-lite"/>
    </source>
</evidence>
<dbReference type="AlphaFoldDB" id="A0A0E0MRL5"/>
<organism evidence="2 3">
    <name type="scientific">Oryza rufipogon</name>
    <name type="common">Brownbeard rice</name>
    <name type="synonym">Asian wild rice</name>
    <dbReference type="NCBI Taxonomy" id="4529"/>
    <lineage>
        <taxon>Eukaryota</taxon>
        <taxon>Viridiplantae</taxon>
        <taxon>Streptophyta</taxon>
        <taxon>Embryophyta</taxon>
        <taxon>Tracheophyta</taxon>
        <taxon>Spermatophyta</taxon>
        <taxon>Magnoliopsida</taxon>
        <taxon>Liliopsida</taxon>
        <taxon>Poales</taxon>
        <taxon>Poaceae</taxon>
        <taxon>BOP clade</taxon>
        <taxon>Oryzoideae</taxon>
        <taxon>Oryzeae</taxon>
        <taxon>Oryzinae</taxon>
        <taxon>Oryza</taxon>
    </lineage>
</organism>
<reference evidence="3" key="1">
    <citation type="submission" date="2013-06" db="EMBL/GenBank/DDBJ databases">
        <authorList>
            <person name="Zhao Q."/>
        </authorList>
    </citation>
    <scope>NUCLEOTIDE SEQUENCE</scope>
    <source>
        <strain evidence="3">cv. W1943</strain>
    </source>
</reference>
<proteinExistence type="predicted"/>
<accession>A0A0E0MRL5</accession>
<dbReference type="HOGENOM" id="CLU_1285102_0_0_1"/>
<evidence type="ECO:0000313" key="3">
    <source>
        <dbReference type="Proteomes" id="UP000008022"/>
    </source>
</evidence>
<evidence type="ECO:0000313" key="2">
    <source>
        <dbReference type="EnsemblPlants" id="ORUFI01G03960.1"/>
    </source>
</evidence>
<keyword evidence="3" id="KW-1185">Reference proteome</keyword>
<protein>
    <submittedName>
        <fullName evidence="2">Uncharacterized protein</fullName>
    </submittedName>
</protein>